<dbReference type="GO" id="GO:0006364">
    <property type="term" value="P:rRNA processing"/>
    <property type="evidence" value="ECO:0007669"/>
    <property type="project" value="UniProtKB-KW"/>
</dbReference>
<dbReference type="GO" id="GO:2000234">
    <property type="term" value="P:positive regulation of rRNA processing"/>
    <property type="evidence" value="ECO:0007669"/>
    <property type="project" value="TreeGrafter"/>
</dbReference>
<keyword evidence="4" id="KW-0853">WD repeat</keyword>
<dbReference type="EMBL" id="VSRR010020902">
    <property type="protein sequence ID" value="MPC63508.1"/>
    <property type="molecule type" value="Genomic_DNA"/>
</dbReference>
<dbReference type="InterPro" id="IPR015943">
    <property type="entry name" value="WD40/YVTN_repeat-like_dom_sf"/>
</dbReference>
<reference evidence="8 9" key="1">
    <citation type="submission" date="2019-05" db="EMBL/GenBank/DDBJ databases">
        <title>Another draft genome of Portunus trituberculatus and its Hox gene families provides insights of decapod evolution.</title>
        <authorList>
            <person name="Jeong J.-H."/>
            <person name="Song I."/>
            <person name="Kim S."/>
            <person name="Choi T."/>
            <person name="Kim D."/>
            <person name="Ryu S."/>
            <person name="Kim W."/>
        </authorList>
    </citation>
    <scope>NUCLEOTIDE SEQUENCE [LARGE SCALE GENOMIC DNA]</scope>
    <source>
        <tissue evidence="8">Muscle</tissue>
    </source>
</reference>
<gene>
    <name evidence="8" type="primary">wdr75_0</name>
    <name evidence="8" type="ORF">E2C01_057607</name>
</gene>
<evidence type="ECO:0000256" key="2">
    <source>
        <dbReference type="ARBA" id="ARBA00022517"/>
    </source>
</evidence>
<evidence type="ECO:0000256" key="5">
    <source>
        <dbReference type="ARBA" id="ARBA00022737"/>
    </source>
</evidence>
<proteinExistence type="predicted"/>
<dbReference type="SMART" id="SM00320">
    <property type="entry name" value="WD40"/>
    <property type="match status" value="2"/>
</dbReference>
<evidence type="ECO:0000256" key="6">
    <source>
        <dbReference type="ARBA" id="ARBA00023163"/>
    </source>
</evidence>
<evidence type="ECO:0000313" key="9">
    <source>
        <dbReference type="Proteomes" id="UP000324222"/>
    </source>
</evidence>
<organism evidence="8 9">
    <name type="scientific">Portunus trituberculatus</name>
    <name type="common">Swimming crab</name>
    <name type="synonym">Neptunus trituberculatus</name>
    <dbReference type="NCBI Taxonomy" id="210409"/>
    <lineage>
        <taxon>Eukaryota</taxon>
        <taxon>Metazoa</taxon>
        <taxon>Ecdysozoa</taxon>
        <taxon>Arthropoda</taxon>
        <taxon>Crustacea</taxon>
        <taxon>Multicrustacea</taxon>
        <taxon>Malacostraca</taxon>
        <taxon>Eumalacostraca</taxon>
        <taxon>Eucarida</taxon>
        <taxon>Decapoda</taxon>
        <taxon>Pleocyemata</taxon>
        <taxon>Brachyura</taxon>
        <taxon>Eubrachyura</taxon>
        <taxon>Portunoidea</taxon>
        <taxon>Portunidae</taxon>
        <taxon>Portuninae</taxon>
        <taxon>Portunus</taxon>
    </lineage>
</organism>
<keyword evidence="7" id="KW-0539">Nucleus</keyword>
<dbReference type="PANTHER" id="PTHR44215:SF1">
    <property type="entry name" value="WD REPEAT-CONTAINING PROTEIN 75"/>
    <property type="match status" value="1"/>
</dbReference>
<dbReference type="InterPro" id="IPR001680">
    <property type="entry name" value="WD40_rpt"/>
</dbReference>
<dbReference type="InterPro" id="IPR053826">
    <property type="entry name" value="WDR75"/>
</dbReference>
<dbReference type="AlphaFoldDB" id="A0A5B7H320"/>
<dbReference type="SUPFAM" id="SSF50978">
    <property type="entry name" value="WD40 repeat-like"/>
    <property type="match status" value="1"/>
</dbReference>
<keyword evidence="2" id="KW-0690">Ribosome biogenesis</keyword>
<evidence type="ECO:0000313" key="8">
    <source>
        <dbReference type="EMBL" id="MPC63508.1"/>
    </source>
</evidence>
<dbReference type="GO" id="GO:0045943">
    <property type="term" value="P:positive regulation of transcription by RNA polymerase I"/>
    <property type="evidence" value="ECO:0007669"/>
    <property type="project" value="InterPro"/>
</dbReference>
<name>A0A5B7H320_PORTR</name>
<dbReference type="GO" id="GO:0003723">
    <property type="term" value="F:RNA binding"/>
    <property type="evidence" value="ECO:0007669"/>
    <property type="project" value="InterPro"/>
</dbReference>
<dbReference type="Pfam" id="PF23869">
    <property type="entry name" value="Beta-prop_WDR75_1st"/>
    <property type="match status" value="1"/>
</dbReference>
<comment type="subcellular location">
    <subcellularLocation>
        <location evidence="1">Nucleus</location>
        <location evidence="1">Nucleolus</location>
    </subcellularLocation>
</comment>
<keyword evidence="3" id="KW-0698">rRNA processing</keyword>
<evidence type="ECO:0000256" key="4">
    <source>
        <dbReference type="ARBA" id="ARBA00022574"/>
    </source>
</evidence>
<accession>A0A5B7H320</accession>
<keyword evidence="9" id="KW-1185">Reference proteome</keyword>
<dbReference type="Gene3D" id="2.130.10.10">
    <property type="entry name" value="YVTN repeat-like/Quinoprotein amine dehydrogenase"/>
    <property type="match status" value="1"/>
</dbReference>
<evidence type="ECO:0000256" key="1">
    <source>
        <dbReference type="ARBA" id="ARBA00004604"/>
    </source>
</evidence>
<dbReference type="InterPro" id="IPR036322">
    <property type="entry name" value="WD40_repeat_dom_sf"/>
</dbReference>
<keyword evidence="6" id="KW-0804">Transcription</keyword>
<sequence>MLNLTFRLAVSGTGEHIAFISHHGLIVLTGSAKSGKERARIKHMVGERPLTCLAFHPSQAIIASGDMSGRIILWYNITSTRPVRRELHWHEMPVADLSFSALGSELYSGGSENVLVKWQLTSQRKYFLPRLGLPMRFITTDLKNNLIITAHLDNDYKNFCLALRLPAWYPALLMGSAALPLS</sequence>
<dbReference type="GO" id="GO:0032040">
    <property type="term" value="C:small-subunit processome"/>
    <property type="evidence" value="ECO:0007669"/>
    <property type="project" value="InterPro"/>
</dbReference>
<evidence type="ECO:0000256" key="3">
    <source>
        <dbReference type="ARBA" id="ARBA00022552"/>
    </source>
</evidence>
<dbReference type="OrthoDB" id="6352421at2759"/>
<protein>
    <submittedName>
        <fullName evidence="8">WD repeat-containing protein 75</fullName>
    </submittedName>
</protein>
<keyword evidence="5" id="KW-0677">Repeat</keyword>
<dbReference type="Proteomes" id="UP000324222">
    <property type="component" value="Unassembled WGS sequence"/>
</dbReference>
<dbReference type="PANTHER" id="PTHR44215">
    <property type="entry name" value="WD REPEAT-CONTAINING PROTEIN 75"/>
    <property type="match status" value="1"/>
</dbReference>
<comment type="caution">
    <text evidence="8">The sequence shown here is derived from an EMBL/GenBank/DDBJ whole genome shotgun (WGS) entry which is preliminary data.</text>
</comment>
<evidence type="ECO:0000256" key="7">
    <source>
        <dbReference type="ARBA" id="ARBA00023242"/>
    </source>
</evidence>